<dbReference type="RefSeq" id="WP_185795768.1">
    <property type="nucleotide sequence ID" value="NZ_JACLQD010000001.1"/>
</dbReference>
<dbReference type="Proteomes" id="UP000555411">
    <property type="component" value="Unassembled WGS sequence"/>
</dbReference>
<organism evidence="1 2">
    <name type="scientific">Paragemmobacter straminiformis</name>
    <dbReference type="NCBI Taxonomy" id="2045119"/>
    <lineage>
        <taxon>Bacteria</taxon>
        <taxon>Pseudomonadati</taxon>
        <taxon>Pseudomonadota</taxon>
        <taxon>Alphaproteobacteria</taxon>
        <taxon>Rhodobacterales</taxon>
        <taxon>Paracoccaceae</taxon>
        <taxon>Paragemmobacter</taxon>
    </lineage>
</organism>
<proteinExistence type="predicted"/>
<dbReference type="AlphaFoldDB" id="A0A842I4T6"/>
<sequence>MDIRNGDTPLQEQALGAAGQVDYSGAAGWGDAVDRKRFLVGVHLNARQLAALERYRASLDDDVSRPQAIRSILTCWLKQNGHL</sequence>
<gene>
    <name evidence="1" type="ORF">H7F16_01405</name>
</gene>
<protein>
    <submittedName>
        <fullName evidence="1">Uncharacterized protein</fullName>
    </submittedName>
</protein>
<name>A0A842I4T6_9RHOB</name>
<keyword evidence="2" id="KW-1185">Reference proteome</keyword>
<reference evidence="1 2" key="1">
    <citation type="journal article" date="2017" name="Int. J. Syst. Evol. Microbiol.">
        <title>Gemmobacter straminiformis sp. nov., isolated from an artificial fountain.</title>
        <authorList>
            <person name="Kang J.Y."/>
            <person name="Kim M.J."/>
            <person name="Chun J."/>
            <person name="Son K.P."/>
            <person name="Jahng K.Y."/>
        </authorList>
    </citation>
    <scope>NUCLEOTIDE SEQUENCE [LARGE SCALE GENOMIC DNA]</scope>
    <source>
        <strain evidence="1 2">CAM-8</strain>
    </source>
</reference>
<comment type="caution">
    <text evidence="1">The sequence shown here is derived from an EMBL/GenBank/DDBJ whole genome shotgun (WGS) entry which is preliminary data.</text>
</comment>
<evidence type="ECO:0000313" key="1">
    <source>
        <dbReference type="EMBL" id="MBC2834144.1"/>
    </source>
</evidence>
<evidence type="ECO:0000313" key="2">
    <source>
        <dbReference type="Proteomes" id="UP000555411"/>
    </source>
</evidence>
<dbReference type="EMBL" id="JACLQD010000001">
    <property type="protein sequence ID" value="MBC2834144.1"/>
    <property type="molecule type" value="Genomic_DNA"/>
</dbReference>
<accession>A0A842I4T6</accession>